<reference evidence="14 15" key="1">
    <citation type="submission" date="2019-05" db="EMBL/GenBank/DDBJ databases">
        <title>Colwellia ponticola sp. nov., isolated from seawater.</title>
        <authorList>
            <person name="Yoon J.-H."/>
        </authorList>
    </citation>
    <scope>NUCLEOTIDE SEQUENCE [LARGE SCALE GENOMIC DNA]</scope>
    <source>
        <strain evidence="14 15">OISW-25</strain>
    </source>
</reference>
<sequence length="354" mass="39165">MRLIEKVWFYQHPAKWLLVPLLLPLSALFWLLSALRRFSFTLGLSKSYQLSKPVIVVGNIGVGGNGKTPIVIYLVKLTRALGFNPGVISRGYGGQAPHYPYLVTSDSTTAAAGDEPVLIQQRCQVPVAVGSDRIASAELLIAQGCDIIISDDGLQHYRLARDIELIIVDGKRLFGNGLLLPAGPLREGQWRLAKSDLVIFNGKSSTHQAGSDTMDNDAKTTDKIPSAPLHMTLQATEVCHLLSGERLSLAKFVTLHGAVNAIAGIGAPQRFFDTLTDNNVQIITQQSFVDHHHFTRDDFHALDDNIPLLMTEKDAVKCRDFGQENWWYLPVDATFSQAEQQVLHDKVNMLKLKY</sequence>
<comment type="pathway">
    <text evidence="2 13">Glycolipid biosynthesis; lipid IV(A) biosynthesis; lipid IV(A) from (3R)-3-hydroxytetradecanoyl-[acyl-carrier-protein] and UDP-N-acetyl-alpha-D-glucosamine: step 6/6.</text>
</comment>
<keyword evidence="9 13" id="KW-0418">Kinase</keyword>
<evidence type="ECO:0000313" key="14">
    <source>
        <dbReference type="EMBL" id="TMM46362.1"/>
    </source>
</evidence>
<dbReference type="GO" id="GO:0009029">
    <property type="term" value="F:lipid-A 4'-kinase activity"/>
    <property type="evidence" value="ECO:0007669"/>
    <property type="project" value="UniProtKB-UniRule"/>
</dbReference>
<keyword evidence="5 13" id="KW-0444">Lipid biosynthesis</keyword>
<dbReference type="AlphaFoldDB" id="A0A8H2JM28"/>
<organism evidence="14 15">
    <name type="scientific">Colwellia ponticola</name>
    <dbReference type="NCBI Taxonomy" id="2304625"/>
    <lineage>
        <taxon>Bacteria</taxon>
        <taxon>Pseudomonadati</taxon>
        <taxon>Pseudomonadota</taxon>
        <taxon>Gammaproteobacteria</taxon>
        <taxon>Alteromonadales</taxon>
        <taxon>Colwelliaceae</taxon>
        <taxon>Colwellia</taxon>
    </lineage>
</organism>
<evidence type="ECO:0000313" key="15">
    <source>
        <dbReference type="Proteomes" id="UP000307702"/>
    </source>
</evidence>
<dbReference type="InterPro" id="IPR003758">
    <property type="entry name" value="LpxK"/>
</dbReference>
<dbReference type="EMBL" id="SZVP01000003">
    <property type="protein sequence ID" value="TMM46362.1"/>
    <property type="molecule type" value="Genomic_DNA"/>
</dbReference>
<dbReference type="PANTHER" id="PTHR42724:SF1">
    <property type="entry name" value="TETRAACYLDISACCHARIDE 4'-KINASE, MITOCHONDRIAL-RELATED"/>
    <property type="match status" value="1"/>
</dbReference>
<dbReference type="UniPathway" id="UPA00359">
    <property type="reaction ID" value="UER00482"/>
</dbReference>
<dbReference type="InterPro" id="IPR027417">
    <property type="entry name" value="P-loop_NTPase"/>
</dbReference>
<keyword evidence="7 13" id="KW-0808">Transferase</keyword>
<evidence type="ECO:0000256" key="5">
    <source>
        <dbReference type="ARBA" id="ARBA00022516"/>
    </source>
</evidence>
<dbReference type="NCBIfam" id="TIGR00682">
    <property type="entry name" value="lpxK"/>
    <property type="match status" value="1"/>
</dbReference>
<dbReference type="GO" id="GO:0009245">
    <property type="term" value="P:lipid A biosynthetic process"/>
    <property type="evidence" value="ECO:0007669"/>
    <property type="project" value="UniProtKB-UniRule"/>
</dbReference>
<comment type="function">
    <text evidence="1 13">Transfers the gamma-phosphate of ATP to the 4'-position of a tetraacyldisaccharide 1-phosphate intermediate (termed DS-1-P) to form tetraacyldisaccharide 1,4'-bis-phosphate (lipid IVA).</text>
</comment>
<dbReference type="Proteomes" id="UP000307702">
    <property type="component" value="Unassembled WGS sequence"/>
</dbReference>
<keyword evidence="8 13" id="KW-0547">Nucleotide-binding</keyword>
<evidence type="ECO:0000256" key="6">
    <source>
        <dbReference type="ARBA" id="ARBA00022556"/>
    </source>
</evidence>
<dbReference type="SUPFAM" id="SSF52540">
    <property type="entry name" value="P-loop containing nucleoside triphosphate hydrolases"/>
    <property type="match status" value="1"/>
</dbReference>
<evidence type="ECO:0000256" key="9">
    <source>
        <dbReference type="ARBA" id="ARBA00022777"/>
    </source>
</evidence>
<evidence type="ECO:0000256" key="3">
    <source>
        <dbReference type="ARBA" id="ARBA00012071"/>
    </source>
</evidence>
<evidence type="ECO:0000256" key="11">
    <source>
        <dbReference type="ARBA" id="ARBA00023098"/>
    </source>
</evidence>
<dbReference type="HAMAP" id="MF_00409">
    <property type="entry name" value="LpxK"/>
    <property type="match status" value="1"/>
</dbReference>
<evidence type="ECO:0000256" key="2">
    <source>
        <dbReference type="ARBA" id="ARBA00004870"/>
    </source>
</evidence>
<accession>A0A8H2JM28</accession>
<evidence type="ECO:0000256" key="10">
    <source>
        <dbReference type="ARBA" id="ARBA00022840"/>
    </source>
</evidence>
<name>A0A8H2JM28_9GAMM</name>
<evidence type="ECO:0000256" key="7">
    <source>
        <dbReference type="ARBA" id="ARBA00022679"/>
    </source>
</evidence>
<keyword evidence="11 13" id="KW-0443">Lipid metabolism</keyword>
<comment type="caution">
    <text evidence="14">The sequence shown here is derived from an EMBL/GenBank/DDBJ whole genome shotgun (WGS) entry which is preliminary data.</text>
</comment>
<comment type="catalytic activity">
    <reaction evidence="13">
        <text>a lipid A disaccharide + ATP = a lipid IVA + ADP + H(+)</text>
        <dbReference type="Rhea" id="RHEA:67840"/>
        <dbReference type="ChEBI" id="CHEBI:15378"/>
        <dbReference type="ChEBI" id="CHEBI:30616"/>
        <dbReference type="ChEBI" id="CHEBI:176343"/>
        <dbReference type="ChEBI" id="CHEBI:176425"/>
        <dbReference type="ChEBI" id="CHEBI:456216"/>
        <dbReference type="EC" id="2.7.1.130"/>
    </reaction>
</comment>
<gene>
    <name evidence="13" type="primary">lpxK</name>
    <name evidence="14" type="ORF">FCS21_05210</name>
</gene>
<comment type="similarity">
    <text evidence="13">Belongs to the LpxK family.</text>
</comment>
<protein>
    <recommendedName>
        <fullName evidence="4 13">Tetraacyldisaccharide 4'-kinase</fullName>
        <ecNumber evidence="3 13">2.7.1.130</ecNumber>
    </recommendedName>
    <alternativeName>
        <fullName evidence="12 13">Lipid A 4'-kinase</fullName>
    </alternativeName>
</protein>
<dbReference type="RefSeq" id="WP_138621130.1">
    <property type="nucleotide sequence ID" value="NZ_SZVP01000003.1"/>
</dbReference>
<dbReference type="EC" id="2.7.1.130" evidence="3 13"/>
<dbReference type="GO" id="GO:0005524">
    <property type="term" value="F:ATP binding"/>
    <property type="evidence" value="ECO:0007669"/>
    <property type="project" value="UniProtKB-UniRule"/>
</dbReference>
<keyword evidence="15" id="KW-1185">Reference proteome</keyword>
<dbReference type="PANTHER" id="PTHR42724">
    <property type="entry name" value="TETRAACYLDISACCHARIDE 4'-KINASE"/>
    <property type="match status" value="1"/>
</dbReference>
<dbReference type="GO" id="GO:0009244">
    <property type="term" value="P:lipopolysaccharide core region biosynthetic process"/>
    <property type="evidence" value="ECO:0007669"/>
    <property type="project" value="TreeGrafter"/>
</dbReference>
<feature type="binding site" evidence="13">
    <location>
        <begin position="61"/>
        <end position="68"/>
    </location>
    <ligand>
        <name>ATP</name>
        <dbReference type="ChEBI" id="CHEBI:30616"/>
    </ligand>
</feature>
<evidence type="ECO:0000256" key="1">
    <source>
        <dbReference type="ARBA" id="ARBA00002274"/>
    </source>
</evidence>
<proteinExistence type="inferred from homology"/>
<evidence type="ECO:0000256" key="12">
    <source>
        <dbReference type="ARBA" id="ARBA00029757"/>
    </source>
</evidence>
<keyword evidence="10 13" id="KW-0067">ATP-binding</keyword>
<evidence type="ECO:0000256" key="13">
    <source>
        <dbReference type="HAMAP-Rule" id="MF_00409"/>
    </source>
</evidence>
<dbReference type="GO" id="GO:0005886">
    <property type="term" value="C:plasma membrane"/>
    <property type="evidence" value="ECO:0007669"/>
    <property type="project" value="TreeGrafter"/>
</dbReference>
<dbReference type="Pfam" id="PF02606">
    <property type="entry name" value="LpxK"/>
    <property type="match status" value="1"/>
</dbReference>
<keyword evidence="6 13" id="KW-0441">Lipid A biosynthesis</keyword>
<evidence type="ECO:0000256" key="4">
    <source>
        <dbReference type="ARBA" id="ARBA00016436"/>
    </source>
</evidence>
<dbReference type="OrthoDB" id="9766423at2"/>
<evidence type="ECO:0000256" key="8">
    <source>
        <dbReference type="ARBA" id="ARBA00022741"/>
    </source>
</evidence>